<dbReference type="Proteomes" id="UP000824160">
    <property type="component" value="Unassembled WGS sequence"/>
</dbReference>
<reference evidence="3" key="2">
    <citation type="journal article" date="2021" name="PeerJ">
        <title>Extensive microbial diversity within the chicken gut microbiome revealed by metagenomics and culture.</title>
        <authorList>
            <person name="Gilroy R."/>
            <person name="Ravi A."/>
            <person name="Getino M."/>
            <person name="Pursley I."/>
            <person name="Horton D.L."/>
            <person name="Alikhan N.F."/>
            <person name="Baker D."/>
            <person name="Gharbi K."/>
            <person name="Hall N."/>
            <person name="Watson M."/>
            <person name="Adriaenssens E.M."/>
            <person name="Foster-Nyarko E."/>
            <person name="Jarju S."/>
            <person name="Secka A."/>
            <person name="Antonio M."/>
            <person name="Oren A."/>
            <person name="Chaudhuri R.R."/>
            <person name="La Ragione R."/>
            <person name="Hildebrand F."/>
            <person name="Pallen M.J."/>
        </authorList>
    </citation>
    <scope>NUCLEOTIDE SEQUENCE</scope>
    <source>
        <strain evidence="3">ChiBcec7-5410</strain>
    </source>
</reference>
<dbReference type="EMBL" id="DVLW01000106">
    <property type="protein sequence ID" value="HIT94315.1"/>
    <property type="molecule type" value="Genomic_DNA"/>
</dbReference>
<proteinExistence type="predicted"/>
<accession>A0A9D1KRP2</accession>
<gene>
    <name evidence="3" type="ORF">IAC43_03955</name>
</gene>
<reference evidence="3" key="1">
    <citation type="submission" date="2020-10" db="EMBL/GenBank/DDBJ databases">
        <authorList>
            <person name="Gilroy R."/>
        </authorList>
    </citation>
    <scope>NUCLEOTIDE SEQUENCE</scope>
    <source>
        <strain evidence="3">ChiBcec7-5410</strain>
    </source>
</reference>
<evidence type="ECO:0000256" key="1">
    <source>
        <dbReference type="ARBA" id="ARBA00022729"/>
    </source>
</evidence>
<protein>
    <submittedName>
        <fullName evidence="3">BMP family ABC transporter substrate-binding protein</fullName>
    </submittedName>
</protein>
<dbReference type="InterPro" id="IPR003760">
    <property type="entry name" value="PnrA-like"/>
</dbReference>
<evidence type="ECO:0000313" key="3">
    <source>
        <dbReference type="EMBL" id="HIT94315.1"/>
    </source>
</evidence>
<dbReference type="GO" id="GO:0005886">
    <property type="term" value="C:plasma membrane"/>
    <property type="evidence" value="ECO:0007669"/>
    <property type="project" value="InterPro"/>
</dbReference>
<dbReference type="AlphaFoldDB" id="A0A9D1KRP2"/>
<dbReference type="PANTHER" id="PTHR43208">
    <property type="entry name" value="ABC TRANSPORTER SUBSTRATE-BINDING PROTEIN"/>
    <property type="match status" value="1"/>
</dbReference>
<dbReference type="Pfam" id="PF02608">
    <property type="entry name" value="Bmp"/>
    <property type="match status" value="1"/>
</dbReference>
<evidence type="ECO:0000313" key="4">
    <source>
        <dbReference type="Proteomes" id="UP000824160"/>
    </source>
</evidence>
<organism evidence="3 4">
    <name type="scientific">Candidatus Faecivivens stercoripullorum</name>
    <dbReference type="NCBI Taxonomy" id="2840805"/>
    <lineage>
        <taxon>Bacteria</taxon>
        <taxon>Bacillati</taxon>
        <taxon>Bacillota</taxon>
        <taxon>Clostridia</taxon>
        <taxon>Eubacteriales</taxon>
        <taxon>Oscillospiraceae</taxon>
        <taxon>Oscillospiraceae incertae sedis</taxon>
        <taxon>Candidatus Faecivivens</taxon>
    </lineage>
</organism>
<dbReference type="PANTHER" id="PTHR43208:SF1">
    <property type="entry name" value="ABC TRANSPORTER SUBSTRATE-BINDING PROTEIN"/>
    <property type="match status" value="1"/>
</dbReference>
<feature type="domain" description="ABC transporter substrate-binding protein PnrA-like" evidence="2">
    <location>
        <begin position="294"/>
        <end position="464"/>
    </location>
</feature>
<comment type="caution">
    <text evidence="3">The sequence shown here is derived from an EMBL/GenBank/DDBJ whole genome shotgun (WGS) entry which is preliminary data.</text>
</comment>
<dbReference type="Gene3D" id="3.40.50.2300">
    <property type="match status" value="2"/>
</dbReference>
<sequence>MKMEEYDKAYKLGKKEYQARLLNGQLPTLEVLDEILPENANFAEVPLGVVQIPMRQIVGTKTAGRSTAFAANFMPILGSSTEFAAKWQNLSEIQENEGFRDPVKAYEYMNRFYIQEGNKRVSVMKYYGAYSIPGNVIRLIPRRTDELENKIYYEFLDFYRVTGINYIYFSKLGSFVKLQAAVGKSPEDVWTNEEKLTFNSVFFSFEDGFIQNGGDKLALTEGDAFLLFLDLYSYDSIKDKTRSEIMAMVTSCWEEFVLQSKPYQEEIDLKLNPSQHEKPLLDRLLPLNTTQHLKVAFIYMRTPQSSAWSYAHELGRTHISAVFESEIDTFTYENATQENIDEVLEDAIQKGADIIFTTSPVFVQASVKAAIAHPEVKILNCSLNTTHRYIRTYYSRMHEAKFLMGAIAGALSKNDKIAYIADYPIYGTIASINAFALGAKMVNPRIKVHLLWSTLKDFNLEEELLRLHPDCMLGRDMVIPEKGYRDFGLIQMDEEGNTISQAMPLYNWGTFYEKLIRTVMDGTWKYDEDKKESKAINYWWGLSADVVDVVYSTRIPIGTKRLVELLKDAIRSGHFDVFSGVMYSQNGIVQSEPHRTLTPEEIVNMDWLAENVIGSIPTTSELLEHAVPVTIQQGVETRKEAETAGKETST</sequence>
<keyword evidence="1" id="KW-0732">Signal</keyword>
<evidence type="ECO:0000259" key="2">
    <source>
        <dbReference type="Pfam" id="PF02608"/>
    </source>
</evidence>
<dbReference type="InterPro" id="IPR052910">
    <property type="entry name" value="ABC-Purine-Binding"/>
</dbReference>
<name>A0A9D1KRP2_9FIRM</name>